<dbReference type="RefSeq" id="WP_303499100.1">
    <property type="nucleotide sequence ID" value="NZ_JAUOPU010000006.1"/>
</dbReference>
<accession>A0AAW7Y2N0</accession>
<dbReference type="EMBL" id="JAUOPU010000006">
    <property type="protein sequence ID" value="MDO6542622.1"/>
    <property type="molecule type" value="Genomic_DNA"/>
</dbReference>
<evidence type="ECO:0000313" key="2">
    <source>
        <dbReference type="Proteomes" id="UP001170624"/>
    </source>
</evidence>
<reference evidence="1" key="1">
    <citation type="submission" date="2023-07" db="EMBL/GenBank/DDBJ databases">
        <title>Genome content predicts the carbon catabolic preferences of heterotrophic bacteria.</title>
        <authorList>
            <person name="Gralka M."/>
        </authorList>
    </citation>
    <scope>NUCLEOTIDE SEQUENCE</scope>
    <source>
        <strain evidence="1">G2M05</strain>
    </source>
</reference>
<proteinExistence type="predicted"/>
<name>A0AAW7Y2N0_9GAMM</name>
<dbReference type="Proteomes" id="UP001170624">
    <property type="component" value="Unassembled WGS sequence"/>
</dbReference>
<sequence>MAHLIAGVITHGGRMYFYLPIYKETKEQFEDKYENAFVKRISELEAQTDGVVSQNLQIKIKDQLAKDMGRSWRENQAVGWIRVGKGKGGFTFIISKSNPERPRGPKRYYDLIPPDKCYGAYHVISFESCGSTEQVLEQFKRIFSDIIQDDPFKGCFVDDSQIVNLSGFINWKALIEK</sequence>
<dbReference type="AlphaFoldDB" id="A0AAW7Y2N0"/>
<evidence type="ECO:0000313" key="1">
    <source>
        <dbReference type="EMBL" id="MDO6542622.1"/>
    </source>
</evidence>
<protein>
    <submittedName>
        <fullName evidence="1">Uncharacterized protein</fullName>
    </submittedName>
</protein>
<gene>
    <name evidence="1" type="ORF">Q4568_08760</name>
</gene>
<comment type="caution">
    <text evidence="1">The sequence shown here is derived from an EMBL/GenBank/DDBJ whole genome shotgun (WGS) entry which is preliminary data.</text>
</comment>
<organism evidence="1 2">
    <name type="scientific">Photobacterium sanguinicancri</name>
    <dbReference type="NCBI Taxonomy" id="875932"/>
    <lineage>
        <taxon>Bacteria</taxon>
        <taxon>Pseudomonadati</taxon>
        <taxon>Pseudomonadota</taxon>
        <taxon>Gammaproteobacteria</taxon>
        <taxon>Vibrionales</taxon>
        <taxon>Vibrionaceae</taxon>
        <taxon>Photobacterium</taxon>
    </lineage>
</organism>